<dbReference type="Gene3D" id="2.40.50.100">
    <property type="match status" value="1"/>
</dbReference>
<dbReference type="Gene3D" id="2.40.420.20">
    <property type="match status" value="1"/>
</dbReference>
<evidence type="ECO:0000259" key="7">
    <source>
        <dbReference type="Pfam" id="PF25917"/>
    </source>
</evidence>
<dbReference type="GO" id="GO:0015562">
    <property type="term" value="F:efflux transmembrane transporter activity"/>
    <property type="evidence" value="ECO:0007669"/>
    <property type="project" value="TreeGrafter"/>
</dbReference>
<feature type="domain" description="Multidrug resistance protein MdtA-like barrel-sandwich hybrid" evidence="7">
    <location>
        <begin position="94"/>
        <end position="247"/>
    </location>
</feature>
<dbReference type="GO" id="GO:1990961">
    <property type="term" value="P:xenobiotic detoxification by transmembrane export across the plasma membrane"/>
    <property type="evidence" value="ECO:0007669"/>
    <property type="project" value="InterPro"/>
</dbReference>
<feature type="domain" description="Multidrug resistance protein MdtA-like C-terminal permuted SH3" evidence="9">
    <location>
        <begin position="338"/>
        <end position="400"/>
    </location>
</feature>
<organism evidence="10 11">
    <name type="scientific">Xanthobacter tagetidis</name>
    <dbReference type="NCBI Taxonomy" id="60216"/>
    <lineage>
        <taxon>Bacteria</taxon>
        <taxon>Pseudomonadati</taxon>
        <taxon>Pseudomonadota</taxon>
        <taxon>Alphaproteobacteria</taxon>
        <taxon>Hyphomicrobiales</taxon>
        <taxon>Xanthobacteraceae</taxon>
        <taxon>Xanthobacter</taxon>
    </lineage>
</organism>
<dbReference type="Gene3D" id="2.40.30.170">
    <property type="match status" value="1"/>
</dbReference>
<dbReference type="Pfam" id="PF25917">
    <property type="entry name" value="BSH_RND"/>
    <property type="match status" value="1"/>
</dbReference>
<evidence type="ECO:0000259" key="9">
    <source>
        <dbReference type="Pfam" id="PF25967"/>
    </source>
</evidence>
<dbReference type="InterPro" id="IPR058625">
    <property type="entry name" value="MdtA-like_BSH"/>
</dbReference>
<keyword evidence="3" id="KW-0813">Transport</keyword>
<dbReference type="InterPro" id="IPR006143">
    <property type="entry name" value="RND_pump_MFP"/>
</dbReference>
<reference evidence="10 11" key="1">
    <citation type="submission" date="2018-10" db="EMBL/GenBank/DDBJ databases">
        <title>Xanthobacter tagetidis genome sequencing and assembly.</title>
        <authorList>
            <person name="Maclea K.S."/>
            <person name="Goen A.E."/>
            <person name="Fatima S.A."/>
        </authorList>
    </citation>
    <scope>NUCLEOTIDE SEQUENCE [LARGE SCALE GENOMIC DNA]</scope>
    <source>
        <strain evidence="10 11">ATCC 700314</strain>
    </source>
</reference>
<name>A0A3L7AGT8_9HYPH</name>
<evidence type="ECO:0000313" key="10">
    <source>
        <dbReference type="EMBL" id="RLP79693.1"/>
    </source>
</evidence>
<dbReference type="GO" id="GO:1990281">
    <property type="term" value="C:efflux pump complex"/>
    <property type="evidence" value="ECO:0007669"/>
    <property type="project" value="TreeGrafter"/>
</dbReference>
<keyword evidence="11" id="KW-1185">Reference proteome</keyword>
<dbReference type="InterPro" id="IPR058792">
    <property type="entry name" value="Beta-barrel_RND_2"/>
</dbReference>
<dbReference type="InterPro" id="IPR030190">
    <property type="entry name" value="MacA_alpha-hairpin_sf"/>
</dbReference>
<dbReference type="GO" id="GO:0019898">
    <property type="term" value="C:extrinsic component of membrane"/>
    <property type="evidence" value="ECO:0007669"/>
    <property type="project" value="InterPro"/>
</dbReference>
<dbReference type="GO" id="GO:0030313">
    <property type="term" value="C:cell envelope"/>
    <property type="evidence" value="ECO:0007669"/>
    <property type="project" value="UniProtKB-SubCell"/>
</dbReference>
<dbReference type="OrthoDB" id="9791520at2"/>
<dbReference type="PANTHER" id="PTHR30469:SF33">
    <property type="entry name" value="SLR1207 PROTEIN"/>
    <property type="match status" value="1"/>
</dbReference>
<evidence type="ECO:0000256" key="6">
    <source>
        <dbReference type="SAM" id="MobiDB-lite"/>
    </source>
</evidence>
<proteinExistence type="inferred from homology"/>
<evidence type="ECO:0000259" key="8">
    <source>
        <dbReference type="Pfam" id="PF25954"/>
    </source>
</evidence>
<comment type="similarity">
    <text evidence="2">Belongs to the membrane fusion protein (MFP) (TC 8.A.1) family.</text>
</comment>
<evidence type="ECO:0000256" key="1">
    <source>
        <dbReference type="ARBA" id="ARBA00004196"/>
    </source>
</evidence>
<feature type="coiled-coil region" evidence="5">
    <location>
        <begin position="133"/>
        <end position="160"/>
    </location>
</feature>
<evidence type="ECO:0000256" key="4">
    <source>
        <dbReference type="ARBA" id="ARBA00023054"/>
    </source>
</evidence>
<feature type="compositionally biased region" description="Basic and acidic residues" evidence="6">
    <location>
        <begin position="10"/>
        <end position="21"/>
    </location>
</feature>
<dbReference type="SUPFAM" id="SSF111369">
    <property type="entry name" value="HlyD-like secretion proteins"/>
    <property type="match status" value="1"/>
</dbReference>
<comment type="subcellular location">
    <subcellularLocation>
        <location evidence="1">Cell envelope</location>
    </subcellularLocation>
</comment>
<feature type="domain" description="CusB-like beta-barrel" evidence="8">
    <location>
        <begin position="257"/>
        <end position="330"/>
    </location>
</feature>
<dbReference type="InterPro" id="IPR058627">
    <property type="entry name" value="MdtA-like_C"/>
</dbReference>
<sequence>MLQTPPPDPSRADPSRADPSRARAGLAFAPRRRPLWRRAAIVALIGALGLGGAYWWNRGREAATAPALQTQRVVRGDIEQQVTALAVVQPKTYVDVGTQVSGLLRKIHVEIGDEVKKDLLLAEIDPTVYQTRVLGDEAQLDNLKAQLAQQNAQLDLDRLRNDRAQKLLASKSGSQDAADATDATVRIGEAKVDALKAQIKQTQATLEGDLANLGYTKIFAPMDGTVVSIDAREGGTLNANMTAPVILRISDLDTMQVKAQVAEADIPKVKVGMEVYFTTLGMPDRRFTAKVVQILPTPETINDVVLYSVLIDVTNTERLLMTSMSAQVFFRLGSASDVLVVPVAAARPLARGRSGEDRSLAMVRVMEDGAVVEKRVRLGLANRTHVEVREGLKEGDEVVTTADVPRSTLRMPPPGMMR</sequence>
<dbReference type="NCBIfam" id="TIGR01730">
    <property type="entry name" value="RND_mfp"/>
    <property type="match status" value="1"/>
</dbReference>
<dbReference type="Pfam" id="PF25967">
    <property type="entry name" value="RND-MFP_C"/>
    <property type="match status" value="1"/>
</dbReference>
<evidence type="ECO:0000256" key="5">
    <source>
        <dbReference type="SAM" id="Coils"/>
    </source>
</evidence>
<dbReference type="AlphaFoldDB" id="A0A3L7AGT8"/>
<keyword evidence="4 5" id="KW-0175">Coiled coil</keyword>
<evidence type="ECO:0000256" key="2">
    <source>
        <dbReference type="ARBA" id="ARBA00009477"/>
    </source>
</evidence>
<dbReference type="GO" id="GO:1990195">
    <property type="term" value="C:macrolide transmembrane transporter complex"/>
    <property type="evidence" value="ECO:0007669"/>
    <property type="project" value="InterPro"/>
</dbReference>
<protein>
    <submittedName>
        <fullName evidence="10">Efflux RND transporter periplasmic adaptor subunit</fullName>
    </submittedName>
</protein>
<dbReference type="Proteomes" id="UP000269692">
    <property type="component" value="Unassembled WGS sequence"/>
</dbReference>
<dbReference type="EMBL" id="RCTF01000005">
    <property type="protein sequence ID" value="RLP79693.1"/>
    <property type="molecule type" value="Genomic_DNA"/>
</dbReference>
<accession>A0A3L7AGT8</accession>
<dbReference type="Pfam" id="PF25954">
    <property type="entry name" value="Beta-barrel_RND_2"/>
    <property type="match status" value="1"/>
</dbReference>
<dbReference type="Gene3D" id="6.10.140.1990">
    <property type="match status" value="1"/>
</dbReference>
<dbReference type="PANTHER" id="PTHR30469">
    <property type="entry name" value="MULTIDRUG RESISTANCE PROTEIN MDTA"/>
    <property type="match status" value="1"/>
</dbReference>
<gene>
    <name evidence="10" type="ORF">D9R14_08560</name>
</gene>
<evidence type="ECO:0000313" key="11">
    <source>
        <dbReference type="Proteomes" id="UP000269692"/>
    </source>
</evidence>
<evidence type="ECO:0000256" key="3">
    <source>
        <dbReference type="ARBA" id="ARBA00022448"/>
    </source>
</evidence>
<comment type="caution">
    <text evidence="10">The sequence shown here is derived from an EMBL/GenBank/DDBJ whole genome shotgun (WGS) entry which is preliminary data.</text>
</comment>
<feature type="region of interest" description="Disordered" evidence="6">
    <location>
        <begin position="1"/>
        <end position="24"/>
    </location>
</feature>